<proteinExistence type="predicted"/>
<keyword evidence="2" id="KW-1185">Reference proteome</keyword>
<name>A0A5J9WU64_9POAL</name>
<sequence>MMVVPRLHWIWRMIAHHNSELISVSFLCLIKFGDRNWKRAIVYEKVIEADTIDEAAEEILKALKEGTDATSRDNAVYLDGWDGLGASAVLRAVAQRLAGASPANHHGRSAQAGLEFEQVIHIDCSMWESRRALQRAAAEQLRLPAEAMAMLDRQDKEDDFHGVALGSRVEVQQVATEIYRHVQKLSRRFLVIFHNGSSEVMDLASVCGLPLSGYSTSKVLWTFQGRFRLKPRTKVDAAVGSTTSVALAPRRRVARNSGPTSCTRRLQR</sequence>
<protein>
    <submittedName>
        <fullName evidence="1">Uncharacterized protein</fullName>
    </submittedName>
</protein>
<dbReference type="EMBL" id="RWGY01000002">
    <property type="protein sequence ID" value="TVU51356.1"/>
    <property type="molecule type" value="Genomic_DNA"/>
</dbReference>
<organism evidence="1 2">
    <name type="scientific">Eragrostis curvula</name>
    <name type="common">weeping love grass</name>
    <dbReference type="NCBI Taxonomy" id="38414"/>
    <lineage>
        <taxon>Eukaryota</taxon>
        <taxon>Viridiplantae</taxon>
        <taxon>Streptophyta</taxon>
        <taxon>Embryophyta</taxon>
        <taxon>Tracheophyta</taxon>
        <taxon>Spermatophyta</taxon>
        <taxon>Magnoliopsida</taxon>
        <taxon>Liliopsida</taxon>
        <taxon>Poales</taxon>
        <taxon>Poaceae</taxon>
        <taxon>PACMAD clade</taxon>
        <taxon>Chloridoideae</taxon>
        <taxon>Eragrostideae</taxon>
        <taxon>Eragrostidinae</taxon>
        <taxon>Eragrostis</taxon>
    </lineage>
</organism>
<reference evidence="1 2" key="1">
    <citation type="journal article" date="2019" name="Sci. Rep.">
        <title>A high-quality genome of Eragrostis curvula grass provides insights into Poaceae evolution and supports new strategies to enhance forage quality.</title>
        <authorList>
            <person name="Carballo J."/>
            <person name="Santos B.A.C.M."/>
            <person name="Zappacosta D."/>
            <person name="Garbus I."/>
            <person name="Selva J.P."/>
            <person name="Gallo C.A."/>
            <person name="Diaz A."/>
            <person name="Albertini E."/>
            <person name="Caccamo M."/>
            <person name="Echenique V."/>
        </authorList>
    </citation>
    <scope>NUCLEOTIDE SEQUENCE [LARGE SCALE GENOMIC DNA]</scope>
    <source>
        <strain evidence="2">cv. Victoria</strain>
        <tissue evidence="1">Leaf</tissue>
    </source>
</reference>
<dbReference type="Gramene" id="TVU51356">
    <property type="protein sequence ID" value="TVU51356"/>
    <property type="gene ID" value="EJB05_02779"/>
</dbReference>
<gene>
    <name evidence="1" type="ORF">EJB05_02779</name>
</gene>
<evidence type="ECO:0000313" key="2">
    <source>
        <dbReference type="Proteomes" id="UP000324897"/>
    </source>
</evidence>
<evidence type="ECO:0000313" key="1">
    <source>
        <dbReference type="EMBL" id="TVU51356.1"/>
    </source>
</evidence>
<dbReference type="Proteomes" id="UP000324897">
    <property type="component" value="Chromosome 6"/>
</dbReference>
<accession>A0A5J9WU64</accession>
<dbReference type="OrthoDB" id="694210at2759"/>
<comment type="caution">
    <text evidence="1">The sequence shown here is derived from an EMBL/GenBank/DDBJ whole genome shotgun (WGS) entry which is preliminary data.</text>
</comment>
<dbReference type="AlphaFoldDB" id="A0A5J9WU64"/>